<evidence type="ECO:0000313" key="2">
    <source>
        <dbReference type="Proteomes" id="UP001055811"/>
    </source>
</evidence>
<proteinExistence type="predicted"/>
<name>A0ACB9EZ07_CICIN</name>
<dbReference type="Proteomes" id="UP001055811">
    <property type="component" value="Linkage Group LG03"/>
</dbReference>
<comment type="caution">
    <text evidence="1">The sequence shown here is derived from an EMBL/GenBank/DDBJ whole genome shotgun (WGS) entry which is preliminary data.</text>
</comment>
<sequence length="72" mass="8238">MQFSDNKRKEKISFGVKPALLVSFSKSCPPPKSSHERPARRRTEVTEGERKRTRFTGARFVSLSSPDSPFRL</sequence>
<reference evidence="1 2" key="2">
    <citation type="journal article" date="2022" name="Mol. Ecol. Resour.">
        <title>The genomes of chicory, endive, great burdock and yacon provide insights into Asteraceae paleo-polyploidization history and plant inulin production.</title>
        <authorList>
            <person name="Fan W."/>
            <person name="Wang S."/>
            <person name="Wang H."/>
            <person name="Wang A."/>
            <person name="Jiang F."/>
            <person name="Liu H."/>
            <person name="Zhao H."/>
            <person name="Xu D."/>
            <person name="Zhang Y."/>
        </authorList>
    </citation>
    <scope>NUCLEOTIDE SEQUENCE [LARGE SCALE GENOMIC DNA]</scope>
    <source>
        <strain evidence="2">cv. Punajuju</strain>
        <tissue evidence="1">Leaves</tissue>
    </source>
</reference>
<keyword evidence="2" id="KW-1185">Reference proteome</keyword>
<accession>A0ACB9EZ07</accession>
<reference evidence="2" key="1">
    <citation type="journal article" date="2022" name="Mol. Ecol. Resour.">
        <title>The genomes of chicory, endive, great burdock and yacon provide insights into Asteraceae palaeo-polyploidization history and plant inulin production.</title>
        <authorList>
            <person name="Fan W."/>
            <person name="Wang S."/>
            <person name="Wang H."/>
            <person name="Wang A."/>
            <person name="Jiang F."/>
            <person name="Liu H."/>
            <person name="Zhao H."/>
            <person name="Xu D."/>
            <person name="Zhang Y."/>
        </authorList>
    </citation>
    <scope>NUCLEOTIDE SEQUENCE [LARGE SCALE GENOMIC DNA]</scope>
    <source>
        <strain evidence="2">cv. Punajuju</strain>
    </source>
</reference>
<dbReference type="EMBL" id="CM042011">
    <property type="protein sequence ID" value="KAI3764274.1"/>
    <property type="molecule type" value="Genomic_DNA"/>
</dbReference>
<evidence type="ECO:0000313" key="1">
    <source>
        <dbReference type="EMBL" id="KAI3764274.1"/>
    </source>
</evidence>
<organism evidence="1 2">
    <name type="scientific">Cichorium intybus</name>
    <name type="common">Chicory</name>
    <dbReference type="NCBI Taxonomy" id="13427"/>
    <lineage>
        <taxon>Eukaryota</taxon>
        <taxon>Viridiplantae</taxon>
        <taxon>Streptophyta</taxon>
        <taxon>Embryophyta</taxon>
        <taxon>Tracheophyta</taxon>
        <taxon>Spermatophyta</taxon>
        <taxon>Magnoliopsida</taxon>
        <taxon>eudicotyledons</taxon>
        <taxon>Gunneridae</taxon>
        <taxon>Pentapetalae</taxon>
        <taxon>asterids</taxon>
        <taxon>campanulids</taxon>
        <taxon>Asterales</taxon>
        <taxon>Asteraceae</taxon>
        <taxon>Cichorioideae</taxon>
        <taxon>Cichorieae</taxon>
        <taxon>Cichoriinae</taxon>
        <taxon>Cichorium</taxon>
    </lineage>
</organism>
<gene>
    <name evidence="1" type="ORF">L2E82_14281</name>
</gene>
<protein>
    <submittedName>
        <fullName evidence="1">Uncharacterized protein</fullName>
    </submittedName>
</protein>